<feature type="signal peptide" evidence="1">
    <location>
        <begin position="1"/>
        <end position="16"/>
    </location>
</feature>
<gene>
    <name evidence="2" type="ORF">SI7747_06007185</name>
    <name evidence="3" type="ORF">SI8410_06007798</name>
</gene>
<evidence type="ECO:0000313" key="2">
    <source>
        <dbReference type="EMBL" id="CAA2621067.1"/>
    </source>
</evidence>
<dbReference type="AlphaFoldDB" id="A0A7I8IUW9"/>
<feature type="chain" id="PRO_5045019953" evidence="1">
    <location>
        <begin position="17"/>
        <end position="43"/>
    </location>
</feature>
<keyword evidence="4" id="KW-1185">Reference proteome</keyword>
<evidence type="ECO:0000256" key="1">
    <source>
        <dbReference type="SAM" id="SignalP"/>
    </source>
</evidence>
<organism evidence="2">
    <name type="scientific">Spirodela intermedia</name>
    <name type="common">Intermediate duckweed</name>
    <dbReference type="NCBI Taxonomy" id="51605"/>
    <lineage>
        <taxon>Eukaryota</taxon>
        <taxon>Viridiplantae</taxon>
        <taxon>Streptophyta</taxon>
        <taxon>Embryophyta</taxon>
        <taxon>Tracheophyta</taxon>
        <taxon>Spermatophyta</taxon>
        <taxon>Magnoliopsida</taxon>
        <taxon>Liliopsida</taxon>
        <taxon>Araceae</taxon>
        <taxon>Lemnoideae</taxon>
        <taxon>Spirodela</taxon>
    </lineage>
</organism>
<dbReference type="Proteomes" id="UP000663760">
    <property type="component" value="Chromosome 6"/>
</dbReference>
<sequence length="43" mass="4544">MHLGTLVVHVLKGTAALSCRQAPLPPCQEAYVASSHHAVLCMC</sequence>
<dbReference type="EMBL" id="LR746269">
    <property type="protein sequence ID" value="CAA7397133.1"/>
    <property type="molecule type" value="Genomic_DNA"/>
</dbReference>
<proteinExistence type="predicted"/>
<reference evidence="2" key="1">
    <citation type="submission" date="2019-12" db="EMBL/GenBank/DDBJ databases">
        <authorList>
            <person name="Scholz U."/>
            <person name="Mascher M."/>
            <person name="Fiebig A."/>
        </authorList>
    </citation>
    <scope>NUCLEOTIDE SEQUENCE</scope>
</reference>
<protein>
    <submittedName>
        <fullName evidence="2">Uncharacterized protein</fullName>
    </submittedName>
</protein>
<dbReference type="EMBL" id="LR743593">
    <property type="protein sequence ID" value="CAA2621067.1"/>
    <property type="molecule type" value="Genomic_DNA"/>
</dbReference>
<name>A0A7I8IUW9_SPIIN</name>
<evidence type="ECO:0000313" key="4">
    <source>
        <dbReference type="Proteomes" id="UP000663760"/>
    </source>
</evidence>
<accession>A0A7I8IUW9</accession>
<keyword evidence="1" id="KW-0732">Signal</keyword>
<evidence type="ECO:0000313" key="3">
    <source>
        <dbReference type="EMBL" id="CAA7397133.1"/>
    </source>
</evidence>